<organism evidence="1 2">
    <name type="scientific">Vibrio gallaecicus</name>
    <dbReference type="NCBI Taxonomy" id="552386"/>
    <lineage>
        <taxon>Bacteria</taxon>
        <taxon>Pseudomonadati</taxon>
        <taxon>Pseudomonadota</taxon>
        <taxon>Gammaproteobacteria</taxon>
        <taxon>Vibrionales</taxon>
        <taxon>Vibrionaceae</taxon>
        <taxon>Vibrio</taxon>
    </lineage>
</organism>
<dbReference type="Proteomes" id="UP001570417">
    <property type="component" value="Unassembled WGS sequence"/>
</dbReference>
<keyword evidence="2" id="KW-1185">Reference proteome</keyword>
<evidence type="ECO:0000313" key="1">
    <source>
        <dbReference type="EMBL" id="MFA0570895.1"/>
    </source>
</evidence>
<sequence>MEVIDCSDIRDSKVVGLTVSSDWVQKVHSIELVLRIVGDQEYRYTLSGVTRYSIYEDFGCEYISQVKLLYLESTVFLSLDPFDELSSAPDYENDCFWFEASSLERTVI</sequence>
<comment type="caution">
    <text evidence="1">The sequence shown here is derived from an EMBL/GenBank/DDBJ whole genome shotgun (WGS) entry which is preliminary data.</text>
</comment>
<dbReference type="RefSeq" id="WP_372268732.1">
    <property type="nucleotide sequence ID" value="NZ_JBFRUW010000188.1"/>
</dbReference>
<gene>
    <name evidence="1" type="ORF">AB4566_21840</name>
</gene>
<evidence type="ECO:0000313" key="2">
    <source>
        <dbReference type="Proteomes" id="UP001570417"/>
    </source>
</evidence>
<protein>
    <submittedName>
        <fullName evidence="1">Uncharacterized protein</fullName>
    </submittedName>
</protein>
<name>A0ABV4NHE9_9VIBR</name>
<proteinExistence type="predicted"/>
<reference evidence="1 2" key="1">
    <citation type="journal article" date="2024" name="ISME J.">
        <title>Tailless and filamentous prophages are predominant in marine Vibrio.</title>
        <authorList>
            <person name="Steensen K."/>
            <person name="Seneca J."/>
            <person name="Bartlau N."/>
            <person name="Yu X.A."/>
            <person name="Hussain F.A."/>
            <person name="Polz M.F."/>
        </authorList>
    </citation>
    <scope>NUCLEOTIDE SEQUENCE [LARGE SCALE GENOMIC DNA]</scope>
    <source>
        <strain evidence="1 2">10N.222.51.A1</strain>
    </source>
</reference>
<dbReference type="EMBL" id="JBFRUW010000188">
    <property type="protein sequence ID" value="MFA0570895.1"/>
    <property type="molecule type" value="Genomic_DNA"/>
</dbReference>
<accession>A0ABV4NHE9</accession>